<protein>
    <recommendedName>
        <fullName evidence="1">SIS domain-containing protein</fullName>
    </recommendedName>
</protein>
<reference evidence="2" key="1">
    <citation type="journal article" date="2015" name="Nature">
        <title>Complex archaea that bridge the gap between prokaryotes and eukaryotes.</title>
        <authorList>
            <person name="Spang A."/>
            <person name="Saw J.H."/>
            <person name="Jorgensen S.L."/>
            <person name="Zaremba-Niedzwiedzka K."/>
            <person name="Martijn J."/>
            <person name="Lind A.E."/>
            <person name="van Eijk R."/>
            <person name="Schleper C."/>
            <person name="Guy L."/>
            <person name="Ettema T.J."/>
        </authorList>
    </citation>
    <scope>NUCLEOTIDE SEQUENCE</scope>
</reference>
<name>A0A0F9TB93_9ZZZZ</name>
<dbReference type="SUPFAM" id="SSF53697">
    <property type="entry name" value="SIS domain"/>
    <property type="match status" value="1"/>
</dbReference>
<dbReference type="PANTHER" id="PTHR10937:SF0">
    <property type="entry name" value="GLUTAMINE--FRUCTOSE-6-PHOSPHATE TRANSAMINASE (ISOMERIZING)"/>
    <property type="match status" value="1"/>
</dbReference>
<dbReference type="EMBL" id="LAZR01000366">
    <property type="protein sequence ID" value="KKN72232.1"/>
    <property type="molecule type" value="Genomic_DNA"/>
</dbReference>
<dbReference type="AlphaFoldDB" id="A0A0F9TB93"/>
<dbReference type="Gene3D" id="3.40.50.10490">
    <property type="entry name" value="Glucose-6-phosphate isomerase like protein, domain 1"/>
    <property type="match status" value="2"/>
</dbReference>
<organism evidence="2">
    <name type="scientific">marine sediment metagenome</name>
    <dbReference type="NCBI Taxonomy" id="412755"/>
    <lineage>
        <taxon>unclassified sequences</taxon>
        <taxon>metagenomes</taxon>
        <taxon>ecological metagenomes</taxon>
    </lineage>
</organism>
<dbReference type="InterPro" id="IPR001347">
    <property type="entry name" value="SIS_dom"/>
</dbReference>
<accession>A0A0F9TB93</accession>
<dbReference type="GO" id="GO:0006047">
    <property type="term" value="P:UDP-N-acetylglucosamine metabolic process"/>
    <property type="evidence" value="ECO:0007669"/>
    <property type="project" value="TreeGrafter"/>
</dbReference>
<evidence type="ECO:0000313" key="2">
    <source>
        <dbReference type="EMBL" id="KKN72232.1"/>
    </source>
</evidence>
<comment type="caution">
    <text evidence="2">The sequence shown here is derived from an EMBL/GenBank/DDBJ whole genome shotgun (WGS) entry which is preliminary data.</text>
</comment>
<dbReference type="PANTHER" id="PTHR10937">
    <property type="entry name" value="GLUCOSAMINE--FRUCTOSE-6-PHOSPHATE AMINOTRANSFERASE, ISOMERIZING"/>
    <property type="match status" value="1"/>
</dbReference>
<evidence type="ECO:0000259" key="1">
    <source>
        <dbReference type="PROSITE" id="PS51464"/>
    </source>
</evidence>
<dbReference type="InterPro" id="IPR046348">
    <property type="entry name" value="SIS_dom_sf"/>
</dbReference>
<feature type="domain" description="SIS" evidence="1">
    <location>
        <begin position="46"/>
        <end position="195"/>
    </location>
</feature>
<proteinExistence type="predicted"/>
<gene>
    <name evidence="2" type="ORF">LCGC14_0412860</name>
</gene>
<sequence length="369" mass="41944">MADSNTKEIEYSYKLILDDILEFPRSLKICVDNYFSSNYRKLFQEIKELLKTSKISRILFIGNDFNYFGSLVAAHCLTCSSLLPFKFSWESYEVSEFCDYILPKKYDDGTLYILISKSGQSRLISRIVEKLHLLKIDKNLIWFVTNSPDSSNAKKCGFVFPTFVETEVVHGTKTFHNTIFVLYLISELLLDRDPLSDGNFLRVEGVLDEMLSKISFYQDLSAKAAEFLGNDFRFLYFIFKGVSKGTAYNSVLLSLSLYRIFAEAISLGQILPRSFEVSDKNICCIFLVNNEQADNIDYLPGNVKSIADQLGRLILISNNSTLISSLKNNPNMLLISYQCEISALTPIFESVITQLILLEQAKKAGIIIS</sequence>
<dbReference type="GO" id="GO:0004360">
    <property type="term" value="F:glutamine-fructose-6-phosphate transaminase (isomerizing) activity"/>
    <property type="evidence" value="ECO:0007669"/>
    <property type="project" value="TreeGrafter"/>
</dbReference>
<dbReference type="PROSITE" id="PS51464">
    <property type="entry name" value="SIS"/>
    <property type="match status" value="1"/>
</dbReference>
<dbReference type="GO" id="GO:0006487">
    <property type="term" value="P:protein N-linked glycosylation"/>
    <property type="evidence" value="ECO:0007669"/>
    <property type="project" value="TreeGrafter"/>
</dbReference>
<dbReference type="GO" id="GO:0097367">
    <property type="term" value="F:carbohydrate derivative binding"/>
    <property type="evidence" value="ECO:0007669"/>
    <property type="project" value="InterPro"/>
</dbReference>
<dbReference type="GO" id="GO:0006002">
    <property type="term" value="P:fructose 6-phosphate metabolic process"/>
    <property type="evidence" value="ECO:0007669"/>
    <property type="project" value="TreeGrafter"/>
</dbReference>